<evidence type="ECO:0000313" key="3">
    <source>
        <dbReference type="Proteomes" id="UP000615446"/>
    </source>
</evidence>
<dbReference type="EMBL" id="BLAL01000189">
    <property type="protein sequence ID" value="GES89570.1"/>
    <property type="molecule type" value="Genomic_DNA"/>
</dbReference>
<dbReference type="Proteomes" id="UP000615446">
    <property type="component" value="Unassembled WGS sequence"/>
</dbReference>
<accession>A0A8H3QQT9</accession>
<dbReference type="OrthoDB" id="2412736at2759"/>
<feature type="domain" description="DUF659" evidence="1">
    <location>
        <begin position="3"/>
        <end position="71"/>
    </location>
</feature>
<evidence type="ECO:0000313" key="2">
    <source>
        <dbReference type="EMBL" id="GES89570.1"/>
    </source>
</evidence>
<comment type="caution">
    <text evidence="2">The sequence shown here is derived from an EMBL/GenBank/DDBJ whole genome shotgun (WGS) entry which is preliminary data.</text>
</comment>
<dbReference type="InterPro" id="IPR007021">
    <property type="entry name" value="DUF659"/>
</dbReference>
<organism evidence="2 3">
    <name type="scientific">Rhizophagus clarus</name>
    <dbReference type="NCBI Taxonomy" id="94130"/>
    <lineage>
        <taxon>Eukaryota</taxon>
        <taxon>Fungi</taxon>
        <taxon>Fungi incertae sedis</taxon>
        <taxon>Mucoromycota</taxon>
        <taxon>Glomeromycotina</taxon>
        <taxon>Glomeromycetes</taxon>
        <taxon>Glomerales</taxon>
        <taxon>Glomeraceae</taxon>
        <taxon>Rhizophagus</taxon>
    </lineage>
</organism>
<name>A0A8H3QQT9_9GLOM</name>
<reference evidence="2" key="1">
    <citation type="submission" date="2019-10" db="EMBL/GenBank/DDBJ databases">
        <title>Conservation and host-specific expression of non-tandemly repeated heterogenous ribosome RNA gene in arbuscular mycorrhizal fungi.</title>
        <authorList>
            <person name="Maeda T."/>
            <person name="Kobayashi Y."/>
            <person name="Nakagawa T."/>
            <person name="Ezawa T."/>
            <person name="Yamaguchi K."/>
            <person name="Bino T."/>
            <person name="Nishimoto Y."/>
            <person name="Shigenobu S."/>
            <person name="Kawaguchi M."/>
        </authorList>
    </citation>
    <scope>NUCLEOTIDE SEQUENCE</scope>
    <source>
        <strain evidence="2">HR1</strain>
    </source>
</reference>
<dbReference type="AlphaFoldDB" id="A0A8H3QQT9"/>
<protein>
    <recommendedName>
        <fullName evidence="1">DUF659 domain-containing protein</fullName>
    </recommendedName>
</protein>
<sequence>MLDVLEKISSKKFSAIITNAKSAMIAAKWQVAEKYPHILPMRCITYHIQLILSNICNYPWVKKVLSDYQKIISFFKNSYPIGVTLRDEIFYTFIAGKNLKTSIKTR</sequence>
<dbReference type="Pfam" id="PF04937">
    <property type="entry name" value="DUF659"/>
    <property type="match status" value="1"/>
</dbReference>
<gene>
    <name evidence="2" type="ORF">RCL2_001646200</name>
</gene>
<proteinExistence type="predicted"/>
<evidence type="ECO:0000259" key="1">
    <source>
        <dbReference type="Pfam" id="PF04937"/>
    </source>
</evidence>